<evidence type="ECO:0000313" key="2">
    <source>
        <dbReference type="EMBL" id="CAH3166661.1"/>
    </source>
</evidence>
<dbReference type="SUPFAM" id="SSF55753">
    <property type="entry name" value="Actin depolymerizing proteins"/>
    <property type="match status" value="1"/>
</dbReference>
<dbReference type="GO" id="GO:0051015">
    <property type="term" value="F:actin filament binding"/>
    <property type="evidence" value="ECO:0007669"/>
    <property type="project" value="InterPro"/>
</dbReference>
<dbReference type="GO" id="GO:0008154">
    <property type="term" value="P:actin polymerization or depolymerization"/>
    <property type="evidence" value="ECO:0007669"/>
    <property type="project" value="TreeGrafter"/>
</dbReference>
<keyword evidence="3" id="KW-1185">Reference proteome</keyword>
<feature type="domain" description="Gelsolin-like" evidence="1">
    <location>
        <begin position="72"/>
        <end position="109"/>
    </location>
</feature>
<evidence type="ECO:0000259" key="1">
    <source>
        <dbReference type="Pfam" id="PF00626"/>
    </source>
</evidence>
<dbReference type="Gene3D" id="3.40.20.10">
    <property type="entry name" value="Severin"/>
    <property type="match status" value="1"/>
</dbReference>
<dbReference type="GO" id="GO:0005546">
    <property type="term" value="F:phosphatidylinositol-4,5-bisphosphate binding"/>
    <property type="evidence" value="ECO:0007669"/>
    <property type="project" value="TreeGrafter"/>
</dbReference>
<dbReference type="Pfam" id="PF00626">
    <property type="entry name" value="Gelsolin"/>
    <property type="match status" value="1"/>
</dbReference>
<reference evidence="2 3" key="1">
    <citation type="submission" date="2022-05" db="EMBL/GenBank/DDBJ databases">
        <authorList>
            <consortium name="Genoscope - CEA"/>
            <person name="William W."/>
        </authorList>
    </citation>
    <scope>NUCLEOTIDE SEQUENCE [LARGE SCALE GENOMIC DNA]</scope>
</reference>
<name>A0AAU9Y3D6_9CNID</name>
<dbReference type="EMBL" id="CALNXJ010000140">
    <property type="protein sequence ID" value="CAH3166661.1"/>
    <property type="molecule type" value="Genomic_DNA"/>
</dbReference>
<dbReference type="AlphaFoldDB" id="A0AAU9Y3D6"/>
<accession>A0AAU9Y3D6</accession>
<organism evidence="2 3">
    <name type="scientific">Pocillopora meandrina</name>
    <dbReference type="NCBI Taxonomy" id="46732"/>
    <lineage>
        <taxon>Eukaryota</taxon>
        <taxon>Metazoa</taxon>
        <taxon>Cnidaria</taxon>
        <taxon>Anthozoa</taxon>
        <taxon>Hexacorallia</taxon>
        <taxon>Scleractinia</taxon>
        <taxon>Astrocoeniina</taxon>
        <taxon>Pocilloporidae</taxon>
        <taxon>Pocillopora</taxon>
    </lineage>
</organism>
<dbReference type="GO" id="GO:0051016">
    <property type="term" value="P:barbed-end actin filament capping"/>
    <property type="evidence" value="ECO:0007669"/>
    <property type="project" value="TreeGrafter"/>
</dbReference>
<comment type="caution">
    <text evidence="2">The sequence shown here is derived from an EMBL/GenBank/DDBJ whole genome shotgun (WGS) entry which is preliminary data.</text>
</comment>
<dbReference type="PANTHER" id="PTHR11977:SF45">
    <property type="entry name" value="SUPERVILLIN"/>
    <property type="match status" value="1"/>
</dbReference>
<dbReference type="PANTHER" id="PTHR11977">
    <property type="entry name" value="VILLIN"/>
    <property type="match status" value="1"/>
</dbReference>
<dbReference type="InterPro" id="IPR007123">
    <property type="entry name" value="Gelsolin-like_dom"/>
</dbReference>
<dbReference type="GO" id="GO:0005737">
    <property type="term" value="C:cytoplasm"/>
    <property type="evidence" value="ECO:0007669"/>
    <property type="project" value="TreeGrafter"/>
</dbReference>
<evidence type="ECO:0000313" key="3">
    <source>
        <dbReference type="Proteomes" id="UP001159428"/>
    </source>
</evidence>
<gene>
    <name evidence="2" type="ORF">PMEA_00006178</name>
</gene>
<dbReference type="Proteomes" id="UP001159428">
    <property type="component" value="Unassembled WGS sequence"/>
</dbReference>
<dbReference type="GO" id="GO:0051014">
    <property type="term" value="P:actin filament severing"/>
    <property type="evidence" value="ECO:0007669"/>
    <property type="project" value="TreeGrafter"/>
</dbReference>
<sequence>MDFNAALDKFANILSGDPGSNPVKDAQKMAKDEEYEKGVVKGNMVYKIHWTDPPTLMPVETMCGRIPQVSIFDTKEVFIFDFGSELYVWNGQQSLSGQRKSAFALAKQLYEEPFKPYGKNYDPIFPYGKPENCTEVDNKVSSGRPPWTLFARLHEKAETILFREKRLESASLTVCTWCMPAWNR</sequence>
<dbReference type="GO" id="GO:0015629">
    <property type="term" value="C:actin cytoskeleton"/>
    <property type="evidence" value="ECO:0007669"/>
    <property type="project" value="TreeGrafter"/>
</dbReference>
<protein>
    <recommendedName>
        <fullName evidence="1">Gelsolin-like domain-containing protein</fullName>
    </recommendedName>
</protein>
<dbReference type="InterPro" id="IPR029006">
    <property type="entry name" value="ADF-H/Gelsolin-like_dom_sf"/>
</dbReference>
<proteinExistence type="predicted"/>
<dbReference type="InterPro" id="IPR007122">
    <property type="entry name" value="Villin/Gelsolin"/>
</dbReference>